<proteinExistence type="predicted"/>
<protein>
    <submittedName>
        <fullName evidence="1">Uncharacterized protein</fullName>
    </submittedName>
</protein>
<comment type="caution">
    <text evidence="1">The sequence shown here is derived from an EMBL/GenBank/DDBJ whole genome shotgun (WGS) entry which is preliminary data.</text>
</comment>
<gene>
    <name evidence="1" type="ORF">Vau01_072680</name>
</gene>
<sequence>MQLPDRMRSPGPEWETGYPAFAARETLIAERYHHLFEALRYVGECLDPVLGQSVTAGRWTPPDRRWA</sequence>
<dbReference type="EMBL" id="BOPG01000048">
    <property type="protein sequence ID" value="GIJ59752.1"/>
    <property type="molecule type" value="Genomic_DNA"/>
</dbReference>
<keyword evidence="2" id="KW-1185">Reference proteome</keyword>
<accession>A0A8J3ZB81</accession>
<dbReference type="Proteomes" id="UP000612585">
    <property type="component" value="Unassembled WGS sequence"/>
</dbReference>
<reference evidence="1" key="1">
    <citation type="submission" date="2021-01" db="EMBL/GenBank/DDBJ databases">
        <title>Whole genome shotgun sequence of Virgisporangium aurantiacum NBRC 16421.</title>
        <authorList>
            <person name="Komaki H."/>
            <person name="Tamura T."/>
        </authorList>
    </citation>
    <scope>NUCLEOTIDE SEQUENCE</scope>
    <source>
        <strain evidence="1">NBRC 16421</strain>
    </source>
</reference>
<evidence type="ECO:0000313" key="1">
    <source>
        <dbReference type="EMBL" id="GIJ59752.1"/>
    </source>
</evidence>
<evidence type="ECO:0000313" key="2">
    <source>
        <dbReference type="Proteomes" id="UP000612585"/>
    </source>
</evidence>
<dbReference type="AlphaFoldDB" id="A0A8J3ZB81"/>
<name>A0A8J3ZB81_9ACTN</name>
<organism evidence="1 2">
    <name type="scientific">Virgisporangium aurantiacum</name>
    <dbReference type="NCBI Taxonomy" id="175570"/>
    <lineage>
        <taxon>Bacteria</taxon>
        <taxon>Bacillati</taxon>
        <taxon>Actinomycetota</taxon>
        <taxon>Actinomycetes</taxon>
        <taxon>Micromonosporales</taxon>
        <taxon>Micromonosporaceae</taxon>
        <taxon>Virgisporangium</taxon>
    </lineage>
</organism>